<dbReference type="InterPro" id="IPR050339">
    <property type="entry name" value="CC_SR_Kinase"/>
</dbReference>
<keyword evidence="2 6" id="KW-0547">Nucleotide-binding</keyword>
<organism evidence="9 10">
    <name type="scientific">Triplophysa tibetana</name>
    <dbReference type="NCBI Taxonomy" id="1572043"/>
    <lineage>
        <taxon>Eukaryota</taxon>
        <taxon>Metazoa</taxon>
        <taxon>Chordata</taxon>
        <taxon>Craniata</taxon>
        <taxon>Vertebrata</taxon>
        <taxon>Euteleostomi</taxon>
        <taxon>Actinopterygii</taxon>
        <taxon>Neopterygii</taxon>
        <taxon>Teleostei</taxon>
        <taxon>Ostariophysi</taxon>
        <taxon>Cypriniformes</taxon>
        <taxon>Nemacheilidae</taxon>
        <taxon>Triplophysa</taxon>
    </lineage>
</organism>
<dbReference type="PROSITE" id="PS00108">
    <property type="entry name" value="PROTEIN_KINASE_ST"/>
    <property type="match status" value="1"/>
</dbReference>
<dbReference type="GO" id="GO:0005634">
    <property type="term" value="C:nucleus"/>
    <property type="evidence" value="ECO:0007669"/>
    <property type="project" value="TreeGrafter"/>
</dbReference>
<dbReference type="InterPro" id="IPR000719">
    <property type="entry name" value="Prot_kinase_dom"/>
</dbReference>
<sequence length="238" mass="27515">MRPTLCRFLEDFDSISRIGKGSFGRVFKARRKLEDQYFAVKIVKNKVNAYREVSALSKLNHPNIVRYYTCWVEETAYRPDSSESNSTSELLSSGSSLEFLYIQMELCEGDTLRAWIYQRNSSDEVTDTERRKDAAHIFHQILQAVQYIHKHVIHRDLKPANIMFGSEGGVKVGDFGLATAVDNDEEQQQRSRSTGTRLYMSPEQLTQFYDKKVDIFALGLIYFELLWKLGTDNEKSKV</sequence>
<dbReference type="Proteomes" id="UP000324632">
    <property type="component" value="Chromosome 8"/>
</dbReference>
<dbReference type="Gene3D" id="3.30.200.20">
    <property type="entry name" value="Phosphorylase Kinase, domain 1"/>
    <property type="match status" value="1"/>
</dbReference>
<dbReference type="AlphaFoldDB" id="A0A5A9P7D9"/>
<protein>
    <submittedName>
        <fullName evidence="9">Interferon-induced, double-stranded RNA-activated protein kinase</fullName>
    </submittedName>
</protein>
<name>A0A5A9P7D9_9TELE</name>
<evidence type="ECO:0000256" key="2">
    <source>
        <dbReference type="ARBA" id="ARBA00022741"/>
    </source>
</evidence>
<evidence type="ECO:0000256" key="6">
    <source>
        <dbReference type="PROSITE-ProRule" id="PRU10141"/>
    </source>
</evidence>
<comment type="similarity">
    <text evidence="5">Belongs to the protein kinase superfamily. Ser/Thr protein kinase family. GCN2 subfamily.</text>
</comment>
<feature type="domain" description="Protein kinase" evidence="8">
    <location>
        <begin position="12"/>
        <end position="238"/>
    </location>
</feature>
<dbReference type="Gene3D" id="1.10.510.10">
    <property type="entry name" value="Transferase(Phosphotransferase) domain 1"/>
    <property type="match status" value="1"/>
</dbReference>
<evidence type="ECO:0000256" key="3">
    <source>
        <dbReference type="ARBA" id="ARBA00022777"/>
    </source>
</evidence>
<dbReference type="GO" id="GO:0004694">
    <property type="term" value="F:eukaryotic translation initiation factor 2alpha kinase activity"/>
    <property type="evidence" value="ECO:0007669"/>
    <property type="project" value="TreeGrafter"/>
</dbReference>
<feature type="binding site" evidence="6">
    <location>
        <position position="41"/>
    </location>
    <ligand>
        <name>ATP</name>
        <dbReference type="ChEBI" id="CHEBI:30616"/>
    </ligand>
</feature>
<dbReference type="PANTHER" id="PTHR11042">
    <property type="entry name" value="EUKARYOTIC TRANSLATION INITIATION FACTOR 2-ALPHA KINASE EIF2-ALPHA KINASE -RELATED"/>
    <property type="match status" value="1"/>
</dbReference>
<keyword evidence="4 6" id="KW-0067">ATP-binding</keyword>
<accession>A0A5A9P7D9</accession>
<evidence type="ECO:0000256" key="4">
    <source>
        <dbReference type="ARBA" id="ARBA00022840"/>
    </source>
</evidence>
<keyword evidence="1" id="KW-0808">Transferase</keyword>
<dbReference type="SUPFAM" id="SSF56112">
    <property type="entry name" value="Protein kinase-like (PK-like)"/>
    <property type="match status" value="1"/>
</dbReference>
<dbReference type="GO" id="GO:0005737">
    <property type="term" value="C:cytoplasm"/>
    <property type="evidence" value="ECO:0007669"/>
    <property type="project" value="TreeGrafter"/>
</dbReference>
<dbReference type="FunFam" id="3.30.200.20:FF:000548">
    <property type="entry name" value="Z-DNA binding protein kinase"/>
    <property type="match status" value="1"/>
</dbReference>
<proteinExistence type="inferred from homology"/>
<dbReference type="SMART" id="SM00220">
    <property type="entry name" value="S_TKc"/>
    <property type="match status" value="1"/>
</dbReference>
<dbReference type="PROSITE" id="PS50011">
    <property type="entry name" value="PROTEIN_KINASE_DOM"/>
    <property type="match status" value="1"/>
</dbReference>
<reference evidence="9 10" key="1">
    <citation type="journal article" date="2019" name="Mol. Ecol. Resour.">
        <title>Chromosome-level genome assembly of Triplophysa tibetana, a fish adapted to the harsh high-altitude environment of the Tibetan Plateau.</title>
        <authorList>
            <person name="Yang X."/>
            <person name="Liu H."/>
            <person name="Ma Z."/>
            <person name="Zou Y."/>
            <person name="Zou M."/>
            <person name="Mao Y."/>
            <person name="Li X."/>
            <person name="Wang H."/>
            <person name="Chen T."/>
            <person name="Wang W."/>
            <person name="Yang R."/>
        </authorList>
    </citation>
    <scope>NUCLEOTIDE SEQUENCE [LARGE SCALE GENOMIC DNA]</scope>
    <source>
        <strain evidence="9">TTIB1903HZAU</strain>
        <tissue evidence="9">Muscle</tissue>
    </source>
</reference>
<keyword evidence="10" id="KW-1185">Reference proteome</keyword>
<keyword evidence="3 9" id="KW-0418">Kinase</keyword>
<evidence type="ECO:0000313" key="10">
    <source>
        <dbReference type="Proteomes" id="UP000324632"/>
    </source>
</evidence>
<evidence type="ECO:0000256" key="1">
    <source>
        <dbReference type="ARBA" id="ARBA00022679"/>
    </source>
</evidence>
<dbReference type="PANTHER" id="PTHR11042:SF194">
    <property type="entry name" value="DOUBLE-STRANDED RNA ACTIVATED PROTEIN KINASE"/>
    <property type="match status" value="1"/>
</dbReference>
<dbReference type="InterPro" id="IPR008271">
    <property type="entry name" value="Ser/Thr_kinase_AS"/>
</dbReference>
<comment type="caution">
    <text evidence="9">The sequence shown here is derived from an EMBL/GenBank/DDBJ whole genome shotgun (WGS) entry which is preliminary data.</text>
</comment>
<keyword evidence="7" id="KW-0723">Serine/threonine-protein kinase</keyword>
<dbReference type="EMBL" id="SOYY01000008">
    <property type="protein sequence ID" value="KAA0718404.1"/>
    <property type="molecule type" value="Genomic_DNA"/>
</dbReference>
<dbReference type="InterPro" id="IPR017441">
    <property type="entry name" value="Protein_kinase_ATP_BS"/>
</dbReference>
<gene>
    <name evidence="9" type="ORF">E1301_Tti022311</name>
</gene>
<evidence type="ECO:0000256" key="7">
    <source>
        <dbReference type="RuleBase" id="RU000304"/>
    </source>
</evidence>
<dbReference type="GO" id="GO:0005524">
    <property type="term" value="F:ATP binding"/>
    <property type="evidence" value="ECO:0007669"/>
    <property type="project" value="UniProtKB-UniRule"/>
</dbReference>
<evidence type="ECO:0000256" key="5">
    <source>
        <dbReference type="ARBA" id="ARBA00037982"/>
    </source>
</evidence>
<dbReference type="PIRSF" id="PIRSF000654">
    <property type="entry name" value="Integrin-linked_kinase"/>
    <property type="match status" value="1"/>
</dbReference>
<dbReference type="Pfam" id="PF00069">
    <property type="entry name" value="Pkinase"/>
    <property type="match status" value="1"/>
</dbReference>
<evidence type="ECO:0000313" key="9">
    <source>
        <dbReference type="EMBL" id="KAA0718404.1"/>
    </source>
</evidence>
<dbReference type="PROSITE" id="PS00107">
    <property type="entry name" value="PROTEIN_KINASE_ATP"/>
    <property type="match status" value="1"/>
</dbReference>
<evidence type="ECO:0000259" key="8">
    <source>
        <dbReference type="PROSITE" id="PS50011"/>
    </source>
</evidence>
<dbReference type="InterPro" id="IPR011009">
    <property type="entry name" value="Kinase-like_dom_sf"/>
</dbReference>